<dbReference type="EMBL" id="JANHOH010000001">
    <property type="protein sequence ID" value="MCQ6957635.1"/>
    <property type="molecule type" value="Genomic_DNA"/>
</dbReference>
<sequence>MKTELYNLKQQLEDAISKENDYPGSIEKLKENTAMIDDALGLLKSEISGKGFDGETDEISFFKAFKPGILSLKIHQIYTYNLKLNEPVDTRETITKYYASEIKSIQSFFRINAFHYQYFKNNLNDMDTVYFIRNAAPLALPTEDVNDLDPVFSTPMSLLFAKFLGYESVQKFCLQQIAFVSETPGKGGHDPKDGLKWTGDSINIVELAYGLYLTGQLNYGNASLNQIVRWLEANLEVKIGSVQRRFTEIGSRKRLSQTKYIDQMKDNILHKIDQGNA</sequence>
<proteinExistence type="predicted"/>
<dbReference type="Proteomes" id="UP001204376">
    <property type="component" value="Unassembled WGS sequence"/>
</dbReference>
<name>A0ABT1SZJ9_9SPHI</name>
<protein>
    <submittedName>
        <fullName evidence="1">RteC domain-containing protein</fullName>
    </submittedName>
</protein>
<gene>
    <name evidence="1" type="ORF">NPE20_06695</name>
</gene>
<accession>A0ABT1SZJ9</accession>
<keyword evidence="2" id="KW-1185">Reference proteome</keyword>
<comment type="caution">
    <text evidence="1">The sequence shown here is derived from an EMBL/GenBank/DDBJ whole genome shotgun (WGS) entry which is preliminary data.</text>
</comment>
<reference evidence="1 2" key="1">
    <citation type="submission" date="2022-07" db="EMBL/GenBank/DDBJ databases">
        <title>Mucilaginibacter sp. JC4.</title>
        <authorList>
            <person name="Le V."/>
            <person name="Ko S.-R."/>
            <person name="Ahn C.-Y."/>
            <person name="Oh H.-M."/>
        </authorList>
    </citation>
    <scope>NUCLEOTIDE SEQUENCE [LARGE SCALE GENOMIC DNA]</scope>
    <source>
        <strain evidence="1 2">JC4</strain>
    </source>
</reference>
<dbReference type="Pfam" id="PF09357">
    <property type="entry name" value="RteC"/>
    <property type="match status" value="1"/>
</dbReference>
<evidence type="ECO:0000313" key="2">
    <source>
        <dbReference type="Proteomes" id="UP001204376"/>
    </source>
</evidence>
<dbReference type="InterPro" id="IPR018534">
    <property type="entry name" value="Tet_reg_excision_RteC"/>
</dbReference>
<dbReference type="RefSeq" id="WP_256537834.1">
    <property type="nucleotide sequence ID" value="NZ_JANHOH010000001.1"/>
</dbReference>
<organism evidence="1 2">
    <name type="scientific">Mucilaginibacter aquariorum</name>
    <dbReference type="NCBI Taxonomy" id="2967225"/>
    <lineage>
        <taxon>Bacteria</taxon>
        <taxon>Pseudomonadati</taxon>
        <taxon>Bacteroidota</taxon>
        <taxon>Sphingobacteriia</taxon>
        <taxon>Sphingobacteriales</taxon>
        <taxon>Sphingobacteriaceae</taxon>
        <taxon>Mucilaginibacter</taxon>
    </lineage>
</organism>
<evidence type="ECO:0000313" key="1">
    <source>
        <dbReference type="EMBL" id="MCQ6957635.1"/>
    </source>
</evidence>